<reference evidence="2" key="1">
    <citation type="submission" date="2014-09" db="EMBL/GenBank/DDBJ databases">
        <authorList>
            <person name="Magalhaes I.L.F."/>
            <person name="Oliveira U."/>
            <person name="Santos F.R."/>
            <person name="Vidigal T.H.D.A."/>
            <person name="Brescovit A.D."/>
            <person name="Santos A.J."/>
        </authorList>
    </citation>
    <scope>NUCLEOTIDE SEQUENCE</scope>
    <source>
        <tissue evidence="2">Shoot tissue taken approximately 20 cm above the soil surface</tissue>
    </source>
</reference>
<name>A0A0A9H9P6_ARUDO</name>
<evidence type="ECO:0008006" key="3">
    <source>
        <dbReference type="Google" id="ProtNLM"/>
    </source>
</evidence>
<evidence type="ECO:0000256" key="1">
    <source>
        <dbReference type="SAM" id="SignalP"/>
    </source>
</evidence>
<feature type="signal peptide" evidence="1">
    <location>
        <begin position="1"/>
        <end position="26"/>
    </location>
</feature>
<protein>
    <recommendedName>
        <fullName evidence="3">Secreted protein</fullName>
    </recommendedName>
</protein>
<keyword evidence="1" id="KW-0732">Signal</keyword>
<evidence type="ECO:0000313" key="2">
    <source>
        <dbReference type="EMBL" id="JAE32534.1"/>
    </source>
</evidence>
<sequence length="70" mass="7997">MSGESCAWSKQARTALLLLLAARAVSKRAPLQMQLGIMAKWKQIHKDDTKIMQLLIIAKWKHTYKVFNSV</sequence>
<feature type="chain" id="PRO_5002046538" description="Secreted protein" evidence="1">
    <location>
        <begin position="27"/>
        <end position="70"/>
    </location>
</feature>
<dbReference type="AlphaFoldDB" id="A0A0A9H9P6"/>
<proteinExistence type="predicted"/>
<accession>A0A0A9H9P6</accession>
<reference evidence="2" key="2">
    <citation type="journal article" date="2015" name="Data Brief">
        <title>Shoot transcriptome of the giant reed, Arundo donax.</title>
        <authorList>
            <person name="Barrero R.A."/>
            <person name="Guerrero F.D."/>
            <person name="Moolhuijzen P."/>
            <person name="Goolsby J.A."/>
            <person name="Tidwell J."/>
            <person name="Bellgard S.E."/>
            <person name="Bellgard M.I."/>
        </authorList>
    </citation>
    <scope>NUCLEOTIDE SEQUENCE</scope>
    <source>
        <tissue evidence="2">Shoot tissue taken approximately 20 cm above the soil surface</tissue>
    </source>
</reference>
<organism evidence="2">
    <name type="scientific">Arundo donax</name>
    <name type="common">Giant reed</name>
    <name type="synonym">Donax arundinaceus</name>
    <dbReference type="NCBI Taxonomy" id="35708"/>
    <lineage>
        <taxon>Eukaryota</taxon>
        <taxon>Viridiplantae</taxon>
        <taxon>Streptophyta</taxon>
        <taxon>Embryophyta</taxon>
        <taxon>Tracheophyta</taxon>
        <taxon>Spermatophyta</taxon>
        <taxon>Magnoliopsida</taxon>
        <taxon>Liliopsida</taxon>
        <taxon>Poales</taxon>
        <taxon>Poaceae</taxon>
        <taxon>PACMAD clade</taxon>
        <taxon>Arundinoideae</taxon>
        <taxon>Arundineae</taxon>
        <taxon>Arundo</taxon>
    </lineage>
</organism>
<dbReference type="EMBL" id="GBRH01165362">
    <property type="protein sequence ID" value="JAE32534.1"/>
    <property type="molecule type" value="Transcribed_RNA"/>
</dbReference>